<feature type="transmembrane region" description="Helical" evidence="6">
    <location>
        <begin position="46"/>
        <end position="63"/>
    </location>
</feature>
<dbReference type="Pfam" id="PF01895">
    <property type="entry name" value="PhoU"/>
    <property type="match status" value="2"/>
</dbReference>
<dbReference type="eggNOG" id="COG1283">
    <property type="taxonomic scope" value="Bacteria"/>
</dbReference>
<dbReference type="AlphaFoldDB" id="C3JBT6"/>
<keyword evidence="5 6" id="KW-0472">Membrane</keyword>
<dbReference type="PANTHER" id="PTHR10010:SF46">
    <property type="entry name" value="SODIUM-DEPENDENT PHOSPHATE TRANSPORT PROTEIN 2B"/>
    <property type="match status" value="1"/>
</dbReference>
<feature type="transmembrane region" description="Helical" evidence="6">
    <location>
        <begin position="135"/>
        <end position="155"/>
    </location>
</feature>
<feature type="transmembrane region" description="Helical" evidence="6">
    <location>
        <begin position="175"/>
        <end position="197"/>
    </location>
</feature>
<dbReference type="InterPro" id="IPR004633">
    <property type="entry name" value="NaPi_cotrn-rel/YqeW-like"/>
</dbReference>
<dbReference type="GO" id="GO:0005886">
    <property type="term" value="C:plasma membrane"/>
    <property type="evidence" value="ECO:0007669"/>
    <property type="project" value="UniProtKB-SubCell"/>
</dbReference>
<comment type="caution">
    <text evidence="8">The sequence shown here is derived from an EMBL/GenBank/DDBJ whole genome shotgun (WGS) entry which is preliminary data.</text>
</comment>
<evidence type="ECO:0000256" key="2">
    <source>
        <dbReference type="ARBA" id="ARBA00022475"/>
    </source>
</evidence>
<dbReference type="EMBL" id="ACNN01000026">
    <property type="protein sequence ID" value="EEN82393.1"/>
    <property type="molecule type" value="Genomic_DNA"/>
</dbReference>
<dbReference type="Gene3D" id="1.20.58.220">
    <property type="entry name" value="Phosphate transport system protein phou homolog 2, domain 2"/>
    <property type="match status" value="1"/>
</dbReference>
<evidence type="ECO:0000256" key="5">
    <source>
        <dbReference type="ARBA" id="ARBA00023136"/>
    </source>
</evidence>
<evidence type="ECO:0000256" key="6">
    <source>
        <dbReference type="SAM" id="Phobius"/>
    </source>
</evidence>
<keyword evidence="9" id="KW-1185">Reference proteome</keyword>
<feature type="transmembrane region" description="Helical" evidence="6">
    <location>
        <begin position="203"/>
        <end position="226"/>
    </location>
</feature>
<feature type="transmembrane region" description="Helical" evidence="6">
    <location>
        <begin position="6"/>
        <end position="25"/>
    </location>
</feature>
<gene>
    <name evidence="8" type="ORF">POREN0001_1822</name>
</gene>
<evidence type="ECO:0000313" key="8">
    <source>
        <dbReference type="EMBL" id="EEN82393.1"/>
    </source>
</evidence>
<comment type="subcellular location">
    <subcellularLocation>
        <location evidence="1">Cell membrane</location>
        <topology evidence="1">Multi-pass membrane protein</topology>
    </subcellularLocation>
</comment>
<keyword evidence="3 6" id="KW-0812">Transmembrane</keyword>
<dbReference type="GO" id="GO:0005436">
    <property type="term" value="F:sodium:phosphate symporter activity"/>
    <property type="evidence" value="ECO:0007669"/>
    <property type="project" value="InterPro"/>
</dbReference>
<dbReference type="InterPro" id="IPR026022">
    <property type="entry name" value="PhoU_dom"/>
</dbReference>
<dbReference type="InterPro" id="IPR003841">
    <property type="entry name" value="Na/Pi_transpt"/>
</dbReference>
<dbReference type="Proteomes" id="UP000004295">
    <property type="component" value="Unassembled WGS sequence"/>
</dbReference>
<reference evidence="8 9" key="1">
    <citation type="submission" date="2009-04" db="EMBL/GenBank/DDBJ databases">
        <authorList>
            <person name="Sebastian Y."/>
            <person name="Madupu R."/>
            <person name="Durkin A.S."/>
            <person name="Torralba M."/>
            <person name="Methe B."/>
            <person name="Sutton G.G."/>
            <person name="Strausberg R.L."/>
            <person name="Nelson K.E."/>
        </authorList>
    </citation>
    <scope>NUCLEOTIDE SEQUENCE [LARGE SCALE GENOMIC DNA]</scope>
    <source>
        <strain evidence="9">ATCC 35406 / BCRC 14492 / JCM 8526 / NCTC 13058 / HG 370</strain>
    </source>
</reference>
<dbReference type="GeneID" id="93365986"/>
<dbReference type="Pfam" id="PF02690">
    <property type="entry name" value="Na_Pi_cotrans"/>
    <property type="match status" value="2"/>
</dbReference>
<name>C3JBT6_POREA</name>
<evidence type="ECO:0000256" key="3">
    <source>
        <dbReference type="ARBA" id="ARBA00022692"/>
    </source>
</evidence>
<sequence>MTFGILDFIRLIGALGLFLYGMKIMSEGLQKISGDKMRNILSAMTSNRFFGVLTGITITALIQSSSATTLMVVSFVNAGLLSLAQSISVVMGANIGTTVTAWIISLLGFKVDISAFAIPLFAFAIPLIFSKKSKWNNIGEFVIGFSLLFLGLEFLKSSMPDLQSNPEALEFLSAYSDLGFASVLIFLLIGTVMTIIVQSSSATVAITLIMCYNGWIPFELALAMVLGENIGTTITANLAAFNANVAAKRTAFSHFLFNFLGVVWVLCLFYPLAHLVKDLSGENPSVGLALFHSLFNIANALLMIWFVPIYVKICERVIRSPKTSIPGEDEDRHLQFISTRMLSTSELSLIQVHKELGSYSNRVLEMLQMDRVLISTTDSTEFNNTFNRIEKFENICDRVEVEIVNYLNALSDGDLSSDAKQEVRVMMRAATEIESLGDTCFNIARSLKKRNSSNTSFEPLLVENLLALHEVVLKSALHMIEVLQMSNPGADAAHQSYNIENEIDNMRDDLKQKNMQDLDNHVYPYQQSVYYLDIIDEYEHFGDYALNVVQAIVEKKV</sequence>
<feature type="domain" description="PhoU" evidence="7">
    <location>
        <begin position="468"/>
        <end position="551"/>
    </location>
</feature>
<evidence type="ECO:0000313" key="9">
    <source>
        <dbReference type="Proteomes" id="UP000004295"/>
    </source>
</evidence>
<protein>
    <submittedName>
        <fullName evidence="8">Na/Pi-cotransporter II-like protein</fullName>
    </submittedName>
</protein>
<evidence type="ECO:0000256" key="4">
    <source>
        <dbReference type="ARBA" id="ARBA00022989"/>
    </source>
</evidence>
<dbReference type="RefSeq" id="WP_004334187.1">
    <property type="nucleotide sequence ID" value="NZ_ACNN01000026.1"/>
</dbReference>
<keyword evidence="2" id="KW-1003">Cell membrane</keyword>
<feature type="domain" description="PhoU" evidence="7">
    <location>
        <begin position="361"/>
        <end position="446"/>
    </location>
</feature>
<feature type="transmembrane region" description="Helical" evidence="6">
    <location>
        <begin position="83"/>
        <end position="104"/>
    </location>
</feature>
<dbReference type="PANTHER" id="PTHR10010">
    <property type="entry name" value="SOLUTE CARRIER FAMILY 34 SODIUM PHOSPHATE , MEMBER 2-RELATED"/>
    <property type="match status" value="1"/>
</dbReference>
<organism evidence="8 9">
    <name type="scientific">Porphyromonas endodontalis (strain ATCC 35406 / DSM 24491 / JCM 8526 / CCUG 16442 / BCRC 14492 / NCTC 13058 / HG 370)</name>
    <name type="common">Bacteroides endodontalis</name>
    <dbReference type="NCBI Taxonomy" id="553175"/>
    <lineage>
        <taxon>Bacteria</taxon>
        <taxon>Pseudomonadati</taxon>
        <taxon>Bacteroidota</taxon>
        <taxon>Bacteroidia</taxon>
        <taxon>Bacteroidales</taxon>
        <taxon>Porphyromonadaceae</taxon>
        <taxon>Porphyromonas</taxon>
    </lineage>
</organism>
<accession>C3JBT6</accession>
<proteinExistence type="predicted"/>
<evidence type="ECO:0000256" key="1">
    <source>
        <dbReference type="ARBA" id="ARBA00004651"/>
    </source>
</evidence>
<feature type="transmembrane region" description="Helical" evidence="6">
    <location>
        <begin position="288"/>
        <end position="311"/>
    </location>
</feature>
<keyword evidence="4 6" id="KW-1133">Transmembrane helix</keyword>
<dbReference type="GO" id="GO:0044341">
    <property type="term" value="P:sodium-dependent phosphate transport"/>
    <property type="evidence" value="ECO:0007669"/>
    <property type="project" value="InterPro"/>
</dbReference>
<feature type="transmembrane region" description="Helical" evidence="6">
    <location>
        <begin position="255"/>
        <end position="276"/>
    </location>
</feature>
<dbReference type="NCBIfam" id="TIGR00704">
    <property type="entry name" value="NaPi_cotrn_rel"/>
    <property type="match status" value="1"/>
</dbReference>
<dbReference type="STRING" id="553175.POREN0001_1822"/>
<dbReference type="NCBIfam" id="NF037997">
    <property type="entry name" value="Na_Pi_symport"/>
    <property type="match status" value="1"/>
</dbReference>
<dbReference type="SUPFAM" id="SSF109755">
    <property type="entry name" value="PhoU-like"/>
    <property type="match status" value="1"/>
</dbReference>
<dbReference type="InterPro" id="IPR038078">
    <property type="entry name" value="PhoU-like_sf"/>
</dbReference>
<evidence type="ECO:0000259" key="7">
    <source>
        <dbReference type="Pfam" id="PF01895"/>
    </source>
</evidence>